<sequence length="79" mass="8740">MEAEQPPFDNPAGAPWPDEHLVAARALLQAIREAGMYARIDAQGQLRVGPSAMVWDSDRRTIAHYRDALVEILKTEGTP</sequence>
<reference evidence="1 2" key="1">
    <citation type="journal article" date="2011" name="J. Genet. Genomics">
        <title>Unraveling the Acidithiobacillus caldus complete genome and its central metabolisms for carbon assimilation.</title>
        <authorList>
            <person name="You X.Y."/>
            <person name="Guo X."/>
            <person name="Zheng H.J."/>
            <person name="Zhang M.J."/>
            <person name="Liu L.J."/>
            <person name="Zhu Y.Q."/>
            <person name="Zhu B."/>
            <person name="Wang S.Y."/>
            <person name="Zhao G.P."/>
            <person name="Poetsch A."/>
            <person name="Jiang C.Y."/>
            <person name="Liu S.J."/>
        </authorList>
    </citation>
    <scope>NUCLEOTIDE SEQUENCE [LARGE SCALE GENOMIC DNA]</scope>
    <source>
        <strain evidence="1 2">SM-1</strain>
    </source>
</reference>
<dbReference type="EMBL" id="CP002573">
    <property type="protein sequence ID" value="AEK58636.1"/>
    <property type="molecule type" value="Genomic_DNA"/>
</dbReference>
<name>F9ZQN6_ACICS</name>
<keyword evidence="2" id="KW-1185">Reference proteome</keyword>
<protein>
    <submittedName>
        <fullName evidence="1">Uncharacterized protein</fullName>
    </submittedName>
</protein>
<evidence type="ECO:0000313" key="2">
    <source>
        <dbReference type="Proteomes" id="UP000006135"/>
    </source>
</evidence>
<accession>F9ZQN6</accession>
<organism evidence="1 2">
    <name type="scientific">Acidithiobacillus caldus (strain SM-1)</name>
    <dbReference type="NCBI Taxonomy" id="990288"/>
    <lineage>
        <taxon>Bacteria</taxon>
        <taxon>Pseudomonadati</taxon>
        <taxon>Pseudomonadota</taxon>
        <taxon>Acidithiobacillia</taxon>
        <taxon>Acidithiobacillales</taxon>
        <taxon>Acidithiobacillaceae</taxon>
        <taxon>Acidithiobacillus</taxon>
    </lineage>
</organism>
<gene>
    <name evidence="1" type="ordered locus">Atc_1988</name>
</gene>
<proteinExistence type="predicted"/>
<dbReference type="AlphaFoldDB" id="F9ZQN6"/>
<evidence type="ECO:0000313" key="1">
    <source>
        <dbReference type="EMBL" id="AEK58636.1"/>
    </source>
</evidence>
<dbReference type="Proteomes" id="UP000006135">
    <property type="component" value="Chromosome"/>
</dbReference>
<dbReference type="HOGENOM" id="CLU_2598022_0_0_6"/>
<dbReference type="KEGG" id="acu:Atc_1988"/>
<dbReference type="STRING" id="990288.Atc_1988"/>